<comment type="subcellular location">
    <subcellularLocation>
        <location evidence="11">Cytoplasm</location>
    </subcellularLocation>
</comment>
<keyword evidence="1 11" id="KW-0963">Cytoplasm</keyword>
<feature type="binding site" evidence="11">
    <location>
        <position position="185"/>
    </location>
    <ligand>
        <name>Zn(2+)</name>
        <dbReference type="ChEBI" id="CHEBI:29105"/>
        <label>2</label>
    </ligand>
</feature>
<keyword evidence="3 11" id="KW-0479">Metal-binding</keyword>
<evidence type="ECO:0000256" key="8">
    <source>
        <dbReference type="ARBA" id="ARBA00023186"/>
    </source>
</evidence>
<dbReference type="Gene3D" id="2.60.260.20">
    <property type="entry name" value="Urease metallochaperone UreE, N-terminal domain"/>
    <property type="match status" value="2"/>
</dbReference>
<organism evidence="15 16">
    <name type="scientific">Gimesia alba</name>
    <dbReference type="NCBI Taxonomy" id="2527973"/>
    <lineage>
        <taxon>Bacteria</taxon>
        <taxon>Pseudomonadati</taxon>
        <taxon>Planctomycetota</taxon>
        <taxon>Planctomycetia</taxon>
        <taxon>Planctomycetales</taxon>
        <taxon>Planctomycetaceae</taxon>
        <taxon>Gimesia</taxon>
    </lineage>
</organism>
<comment type="subunit">
    <text evidence="11">Homodimer.</text>
</comment>
<evidence type="ECO:0000256" key="10">
    <source>
        <dbReference type="ARBA" id="ARBA00067609"/>
    </source>
</evidence>
<feature type="binding site" evidence="11">
    <location>
        <position position="146"/>
    </location>
    <ligand>
        <name>Zn(2+)</name>
        <dbReference type="ChEBI" id="CHEBI:29105"/>
        <label>1</label>
    </ligand>
</feature>
<proteinExistence type="inferred from homology"/>
<name>A0A517RLR3_9PLAN</name>
<dbReference type="InterPro" id="IPR036869">
    <property type="entry name" value="J_dom_sf"/>
</dbReference>
<dbReference type="GO" id="GO:0051082">
    <property type="term" value="F:unfolded protein binding"/>
    <property type="evidence" value="ECO:0007669"/>
    <property type="project" value="UniProtKB-UniRule"/>
</dbReference>
<evidence type="ECO:0000256" key="1">
    <source>
        <dbReference type="ARBA" id="ARBA00022490"/>
    </source>
</evidence>
<dbReference type="SUPFAM" id="SSF57938">
    <property type="entry name" value="DnaJ/Hsp40 cysteine-rich domain"/>
    <property type="match status" value="1"/>
</dbReference>
<dbReference type="PROSITE" id="PS50076">
    <property type="entry name" value="DNAJ_2"/>
    <property type="match status" value="1"/>
</dbReference>
<comment type="similarity">
    <text evidence="9 11">Belongs to the DnaJ family.</text>
</comment>
<dbReference type="Pfam" id="PF01556">
    <property type="entry name" value="DnaJ_C"/>
    <property type="match status" value="1"/>
</dbReference>
<comment type="domain">
    <text evidence="11">The J domain is necessary and sufficient to stimulate DnaK ATPase activity. Zinc center 1 plays an important role in the autonomous, DnaK-independent chaperone activity of DnaJ. Zinc center 2 is essential for interaction with DnaK and for DnaJ activity.</text>
</comment>
<reference evidence="15 16" key="1">
    <citation type="submission" date="2019-02" db="EMBL/GenBank/DDBJ databases">
        <title>Deep-cultivation of Planctomycetes and their phenomic and genomic characterization uncovers novel biology.</title>
        <authorList>
            <person name="Wiegand S."/>
            <person name="Jogler M."/>
            <person name="Boedeker C."/>
            <person name="Pinto D."/>
            <person name="Vollmers J."/>
            <person name="Rivas-Marin E."/>
            <person name="Kohn T."/>
            <person name="Peeters S.H."/>
            <person name="Heuer A."/>
            <person name="Rast P."/>
            <person name="Oberbeckmann S."/>
            <person name="Bunk B."/>
            <person name="Jeske O."/>
            <person name="Meyerdierks A."/>
            <person name="Storesund J.E."/>
            <person name="Kallscheuer N."/>
            <person name="Luecker S."/>
            <person name="Lage O.M."/>
            <person name="Pohl T."/>
            <person name="Merkel B.J."/>
            <person name="Hornburger P."/>
            <person name="Mueller R.-W."/>
            <person name="Bruemmer F."/>
            <person name="Labrenz M."/>
            <person name="Spormann A.M."/>
            <person name="Op den Camp H."/>
            <person name="Overmann J."/>
            <person name="Amann R."/>
            <person name="Jetten M.S.M."/>
            <person name="Mascher T."/>
            <person name="Medema M.H."/>
            <person name="Devos D.P."/>
            <person name="Kaster A.-K."/>
            <person name="Ovreas L."/>
            <person name="Rohde M."/>
            <person name="Galperin M.Y."/>
            <person name="Jogler C."/>
        </authorList>
    </citation>
    <scope>NUCLEOTIDE SEQUENCE [LARGE SCALE GENOMIC DNA]</scope>
    <source>
        <strain evidence="15 16">Pan241w</strain>
    </source>
</reference>
<feature type="zinc finger region" description="CR-type" evidence="12">
    <location>
        <begin position="133"/>
        <end position="211"/>
    </location>
</feature>
<feature type="binding site" evidence="11">
    <location>
        <position position="188"/>
    </location>
    <ligand>
        <name>Zn(2+)</name>
        <dbReference type="ChEBI" id="CHEBI:29105"/>
        <label>2</label>
    </ligand>
</feature>
<evidence type="ECO:0000256" key="12">
    <source>
        <dbReference type="PROSITE-ProRule" id="PRU00546"/>
    </source>
</evidence>
<dbReference type="Gene3D" id="1.10.287.110">
    <property type="entry name" value="DnaJ domain"/>
    <property type="match status" value="1"/>
</dbReference>
<dbReference type="KEGG" id="gaz:Pan241w_49260"/>
<dbReference type="GO" id="GO:0031072">
    <property type="term" value="F:heat shock protein binding"/>
    <property type="evidence" value="ECO:0007669"/>
    <property type="project" value="InterPro"/>
</dbReference>
<evidence type="ECO:0000256" key="11">
    <source>
        <dbReference type="HAMAP-Rule" id="MF_01152"/>
    </source>
</evidence>
<dbReference type="PROSITE" id="PS00636">
    <property type="entry name" value="DNAJ_1"/>
    <property type="match status" value="1"/>
</dbReference>
<feature type="repeat" description="CXXCXGXG motif" evidence="11">
    <location>
        <begin position="163"/>
        <end position="170"/>
    </location>
</feature>
<feature type="repeat" description="CXXCXGXG motif" evidence="11">
    <location>
        <begin position="185"/>
        <end position="192"/>
    </location>
</feature>
<dbReference type="InterPro" id="IPR002939">
    <property type="entry name" value="DnaJ_C"/>
</dbReference>
<evidence type="ECO:0000313" key="16">
    <source>
        <dbReference type="Proteomes" id="UP000317171"/>
    </source>
</evidence>
<accession>A0A517RLR3</accession>
<dbReference type="Gene3D" id="2.10.230.10">
    <property type="entry name" value="Heat shock protein DnaJ, cysteine-rich domain"/>
    <property type="match status" value="1"/>
</dbReference>
<comment type="function">
    <text evidence="11">Participates actively in the response to hyperosmotic and heat shock by preventing the aggregation of stress-denatured proteins and by disaggregating proteins, also in an autonomous, DnaK-independent fashion. Unfolded proteins bind initially to DnaJ; upon interaction with the DnaJ-bound protein, DnaK hydrolyzes its bound ATP, resulting in the formation of a stable complex. GrpE releases ADP from DnaK; ATP binding to DnaK triggers the release of the substrate protein, thus completing the reaction cycle. Several rounds of ATP-dependent interactions between DnaJ, DnaK and GrpE are required for fully efficient folding. Also involved, together with DnaK and GrpE, in the DNA replication of plasmids through activation of initiation proteins.</text>
</comment>
<feature type="binding site" evidence="11">
    <location>
        <position position="149"/>
    </location>
    <ligand>
        <name>Zn(2+)</name>
        <dbReference type="ChEBI" id="CHEBI:29105"/>
        <label>1</label>
    </ligand>
</feature>
<dbReference type="SUPFAM" id="SSF46565">
    <property type="entry name" value="Chaperone J-domain"/>
    <property type="match status" value="1"/>
</dbReference>
<dbReference type="PRINTS" id="PR00625">
    <property type="entry name" value="JDOMAIN"/>
</dbReference>
<dbReference type="AlphaFoldDB" id="A0A517RLR3"/>
<feature type="repeat" description="CXXCXGXG motif" evidence="11">
    <location>
        <begin position="146"/>
        <end position="153"/>
    </location>
</feature>
<feature type="binding site" evidence="11">
    <location>
        <position position="199"/>
    </location>
    <ligand>
        <name>Zn(2+)</name>
        <dbReference type="ChEBI" id="CHEBI:29105"/>
        <label>1</label>
    </ligand>
</feature>
<dbReference type="EMBL" id="CP036269">
    <property type="protein sequence ID" value="QDT44810.1"/>
    <property type="molecule type" value="Genomic_DNA"/>
</dbReference>
<dbReference type="GO" id="GO:0009408">
    <property type="term" value="P:response to heat"/>
    <property type="evidence" value="ECO:0007669"/>
    <property type="project" value="InterPro"/>
</dbReference>
<evidence type="ECO:0000256" key="5">
    <source>
        <dbReference type="ARBA" id="ARBA00022771"/>
    </source>
</evidence>
<dbReference type="CDD" id="cd06257">
    <property type="entry name" value="DnaJ"/>
    <property type="match status" value="1"/>
</dbReference>
<keyword evidence="4 11" id="KW-0677">Repeat</keyword>
<dbReference type="CDD" id="cd10719">
    <property type="entry name" value="DnaJ_zf"/>
    <property type="match status" value="1"/>
</dbReference>
<dbReference type="SUPFAM" id="SSF49493">
    <property type="entry name" value="HSP40/DnaJ peptide-binding domain"/>
    <property type="match status" value="2"/>
</dbReference>
<dbReference type="FunFam" id="2.10.230.10:FF:000002">
    <property type="entry name" value="Molecular chaperone DnaJ"/>
    <property type="match status" value="1"/>
</dbReference>
<evidence type="ECO:0000259" key="14">
    <source>
        <dbReference type="PROSITE" id="PS51188"/>
    </source>
</evidence>
<keyword evidence="5 11" id="KW-0863">Zinc-finger</keyword>
<dbReference type="InterPro" id="IPR018253">
    <property type="entry name" value="DnaJ_domain_CS"/>
</dbReference>
<dbReference type="Pfam" id="PF00684">
    <property type="entry name" value="DnaJ_CXXCXGXG"/>
    <property type="match status" value="1"/>
</dbReference>
<keyword evidence="2 11" id="KW-0235">DNA replication</keyword>
<dbReference type="GO" id="GO:0008270">
    <property type="term" value="F:zinc ion binding"/>
    <property type="evidence" value="ECO:0007669"/>
    <property type="project" value="UniProtKB-UniRule"/>
</dbReference>
<dbReference type="GO" id="GO:0042026">
    <property type="term" value="P:protein refolding"/>
    <property type="evidence" value="ECO:0007669"/>
    <property type="project" value="TreeGrafter"/>
</dbReference>
<feature type="domain" description="J" evidence="13">
    <location>
        <begin position="6"/>
        <end position="71"/>
    </location>
</feature>
<protein>
    <recommendedName>
        <fullName evidence="10 11">Chaperone protein DnaJ</fullName>
    </recommendedName>
</protein>
<feature type="binding site" evidence="11">
    <location>
        <position position="166"/>
    </location>
    <ligand>
        <name>Zn(2+)</name>
        <dbReference type="ChEBI" id="CHEBI:29105"/>
        <label>2</label>
    </ligand>
</feature>
<dbReference type="RefSeq" id="WP_145220551.1">
    <property type="nucleotide sequence ID" value="NZ_CP036269.1"/>
</dbReference>
<dbReference type="GO" id="GO:0006260">
    <property type="term" value="P:DNA replication"/>
    <property type="evidence" value="ECO:0007669"/>
    <property type="project" value="UniProtKB-KW"/>
</dbReference>
<dbReference type="HAMAP" id="MF_01152">
    <property type="entry name" value="DnaJ"/>
    <property type="match status" value="1"/>
</dbReference>
<dbReference type="FunFam" id="2.60.260.20:FF:000005">
    <property type="entry name" value="Chaperone protein dnaJ 1, mitochondrial"/>
    <property type="match status" value="1"/>
</dbReference>
<dbReference type="Proteomes" id="UP000317171">
    <property type="component" value="Chromosome"/>
</dbReference>
<dbReference type="SMART" id="SM00271">
    <property type="entry name" value="DnaJ"/>
    <property type="match status" value="1"/>
</dbReference>
<evidence type="ECO:0000256" key="2">
    <source>
        <dbReference type="ARBA" id="ARBA00022705"/>
    </source>
</evidence>
<dbReference type="NCBIfam" id="TIGR02349">
    <property type="entry name" value="DnaJ_bact"/>
    <property type="match status" value="1"/>
</dbReference>
<sequence>MASKRDYYEILGVSREVTSVEIKKAYKKLALANHPDRNPGDEEAVKRFKEAAEAFEILSDEQKRAHYDRYGHADFGGAGGSQFHDVSDIFSAFGDLFEGFGFRGSSQRGGNRPRQGESLRTNIQIDLLDAASGCDREISITRQETCETCHGSGAEPGTQPDECDYCGGAGQVVQSQGFFRVQTTCPRCRGAGKVIVEKCSDCRGEGRVSSEITLDIKVPPGIDNGMQLCLRGEGNPGLNGGPRGDLYVVVGVDEHPLFRRQDQELSCHVPITYTQAALGANIEIPTLEGRHDLKIPSGTQPGEVFRLKGLGMPNPHGGGRRGDLHVIVQIDVPKKISEREEELLRELAEIEHAEVSQHRSPNRNSFFDKLKEYFTHSD</sequence>
<dbReference type="Pfam" id="PF00226">
    <property type="entry name" value="DnaJ"/>
    <property type="match status" value="1"/>
</dbReference>
<keyword evidence="16" id="KW-1185">Reference proteome</keyword>
<dbReference type="CDD" id="cd10747">
    <property type="entry name" value="DnaJ_C"/>
    <property type="match status" value="1"/>
</dbReference>
<evidence type="ECO:0000256" key="6">
    <source>
        <dbReference type="ARBA" id="ARBA00022833"/>
    </source>
</evidence>
<evidence type="ECO:0000256" key="9">
    <source>
        <dbReference type="ARBA" id="ARBA00061004"/>
    </source>
</evidence>
<evidence type="ECO:0000256" key="7">
    <source>
        <dbReference type="ARBA" id="ARBA00023016"/>
    </source>
</evidence>
<keyword evidence="8 11" id="KW-0143">Chaperone</keyword>
<dbReference type="GO" id="GO:0005524">
    <property type="term" value="F:ATP binding"/>
    <property type="evidence" value="ECO:0007669"/>
    <property type="project" value="InterPro"/>
</dbReference>
<evidence type="ECO:0000259" key="13">
    <source>
        <dbReference type="PROSITE" id="PS50076"/>
    </source>
</evidence>
<evidence type="ECO:0000256" key="3">
    <source>
        <dbReference type="ARBA" id="ARBA00022723"/>
    </source>
</evidence>
<dbReference type="OrthoDB" id="9779889at2"/>
<keyword evidence="6 11" id="KW-0862">Zinc</keyword>
<dbReference type="InterPro" id="IPR012724">
    <property type="entry name" value="DnaJ"/>
</dbReference>
<dbReference type="InterPro" id="IPR036410">
    <property type="entry name" value="HSP_DnaJ_Cys-rich_dom_sf"/>
</dbReference>
<dbReference type="PANTHER" id="PTHR43096">
    <property type="entry name" value="DNAJ HOMOLOG 1, MITOCHONDRIAL-RELATED"/>
    <property type="match status" value="1"/>
</dbReference>
<feature type="binding site" evidence="11">
    <location>
        <position position="163"/>
    </location>
    <ligand>
        <name>Zn(2+)</name>
        <dbReference type="ChEBI" id="CHEBI:29105"/>
        <label>2</label>
    </ligand>
</feature>
<dbReference type="GO" id="GO:0005737">
    <property type="term" value="C:cytoplasm"/>
    <property type="evidence" value="ECO:0007669"/>
    <property type="project" value="UniProtKB-SubCell"/>
</dbReference>
<feature type="repeat" description="CXXCXGXG motif" evidence="11">
    <location>
        <begin position="199"/>
        <end position="206"/>
    </location>
</feature>
<evidence type="ECO:0000256" key="4">
    <source>
        <dbReference type="ARBA" id="ARBA00022737"/>
    </source>
</evidence>
<dbReference type="PROSITE" id="PS51188">
    <property type="entry name" value="ZF_CR"/>
    <property type="match status" value="1"/>
</dbReference>
<feature type="domain" description="CR-type" evidence="14">
    <location>
        <begin position="133"/>
        <end position="211"/>
    </location>
</feature>
<dbReference type="PANTHER" id="PTHR43096:SF48">
    <property type="entry name" value="CHAPERONE PROTEIN DNAJ"/>
    <property type="match status" value="1"/>
</dbReference>
<keyword evidence="7 11" id="KW-0346">Stress response</keyword>
<dbReference type="InterPro" id="IPR008971">
    <property type="entry name" value="HSP40/DnaJ_pept-bd"/>
</dbReference>
<evidence type="ECO:0000313" key="15">
    <source>
        <dbReference type="EMBL" id="QDT44810.1"/>
    </source>
</evidence>
<dbReference type="InterPro" id="IPR001623">
    <property type="entry name" value="DnaJ_domain"/>
</dbReference>
<feature type="binding site" evidence="11">
    <location>
        <position position="202"/>
    </location>
    <ligand>
        <name>Zn(2+)</name>
        <dbReference type="ChEBI" id="CHEBI:29105"/>
        <label>1</label>
    </ligand>
</feature>
<comment type="cofactor">
    <cofactor evidence="11">
        <name>Zn(2+)</name>
        <dbReference type="ChEBI" id="CHEBI:29105"/>
    </cofactor>
    <text evidence="11">Binds 2 Zn(2+) ions per monomer.</text>
</comment>
<dbReference type="NCBIfam" id="NF008035">
    <property type="entry name" value="PRK10767.1"/>
    <property type="match status" value="1"/>
</dbReference>
<dbReference type="InterPro" id="IPR001305">
    <property type="entry name" value="HSP_DnaJ_Cys-rich_dom"/>
</dbReference>
<gene>
    <name evidence="11 15" type="primary">dnaJ</name>
    <name evidence="15" type="ORF">Pan241w_49260</name>
</gene>